<reference evidence="3" key="3">
    <citation type="submission" date="2015-06" db="UniProtKB">
        <authorList>
            <consortium name="EnsemblMetazoa"/>
        </authorList>
    </citation>
    <scope>IDENTIFICATION</scope>
</reference>
<evidence type="ECO:0000313" key="2">
    <source>
        <dbReference type="EMBL" id="ELT92062.1"/>
    </source>
</evidence>
<dbReference type="HOGENOM" id="CLU_2102925_0_0_1"/>
<dbReference type="EnsemblMetazoa" id="CapteT207842">
    <property type="protein sequence ID" value="CapteP207842"/>
    <property type="gene ID" value="CapteG207842"/>
</dbReference>
<evidence type="ECO:0000313" key="3">
    <source>
        <dbReference type="EnsemblMetazoa" id="CapteP207842"/>
    </source>
</evidence>
<name>R7TEZ1_CAPTE</name>
<evidence type="ECO:0000256" key="1">
    <source>
        <dbReference type="SAM" id="MobiDB-lite"/>
    </source>
</evidence>
<dbReference type="AlphaFoldDB" id="R7TEZ1"/>
<evidence type="ECO:0000313" key="4">
    <source>
        <dbReference type="Proteomes" id="UP000014760"/>
    </source>
</evidence>
<dbReference type="Proteomes" id="UP000014760">
    <property type="component" value="Unassembled WGS sequence"/>
</dbReference>
<accession>R7TEZ1</accession>
<reference evidence="4" key="1">
    <citation type="submission" date="2012-12" db="EMBL/GenBank/DDBJ databases">
        <authorList>
            <person name="Hellsten U."/>
            <person name="Grimwood J."/>
            <person name="Chapman J.A."/>
            <person name="Shapiro H."/>
            <person name="Aerts A."/>
            <person name="Otillar R.P."/>
            <person name="Terry A.Y."/>
            <person name="Boore J.L."/>
            <person name="Simakov O."/>
            <person name="Marletaz F."/>
            <person name="Cho S.-J."/>
            <person name="Edsinger-Gonzales E."/>
            <person name="Havlak P."/>
            <person name="Kuo D.-H."/>
            <person name="Larsson T."/>
            <person name="Lv J."/>
            <person name="Arendt D."/>
            <person name="Savage R."/>
            <person name="Osoegawa K."/>
            <person name="de Jong P."/>
            <person name="Lindberg D.R."/>
            <person name="Seaver E.C."/>
            <person name="Weisblat D.A."/>
            <person name="Putnam N.H."/>
            <person name="Grigoriev I.V."/>
            <person name="Rokhsar D.S."/>
        </authorList>
    </citation>
    <scope>NUCLEOTIDE SEQUENCE</scope>
    <source>
        <strain evidence="4">I ESC-2004</strain>
    </source>
</reference>
<reference evidence="2 4" key="2">
    <citation type="journal article" date="2013" name="Nature">
        <title>Insights into bilaterian evolution from three spiralian genomes.</title>
        <authorList>
            <person name="Simakov O."/>
            <person name="Marletaz F."/>
            <person name="Cho S.J."/>
            <person name="Edsinger-Gonzales E."/>
            <person name="Havlak P."/>
            <person name="Hellsten U."/>
            <person name="Kuo D.H."/>
            <person name="Larsson T."/>
            <person name="Lv J."/>
            <person name="Arendt D."/>
            <person name="Savage R."/>
            <person name="Osoegawa K."/>
            <person name="de Jong P."/>
            <person name="Grimwood J."/>
            <person name="Chapman J.A."/>
            <person name="Shapiro H."/>
            <person name="Aerts A."/>
            <person name="Otillar R.P."/>
            <person name="Terry A.Y."/>
            <person name="Boore J.L."/>
            <person name="Grigoriev I.V."/>
            <person name="Lindberg D.R."/>
            <person name="Seaver E.C."/>
            <person name="Weisblat D.A."/>
            <person name="Putnam N.H."/>
            <person name="Rokhsar D.S."/>
        </authorList>
    </citation>
    <scope>NUCLEOTIDE SEQUENCE</scope>
    <source>
        <strain evidence="2 4">I ESC-2004</strain>
    </source>
</reference>
<dbReference type="EMBL" id="KB310270">
    <property type="protein sequence ID" value="ELT92062.1"/>
    <property type="molecule type" value="Genomic_DNA"/>
</dbReference>
<dbReference type="EMBL" id="AMQN01030732">
    <property type="status" value="NOT_ANNOTATED_CDS"/>
    <property type="molecule type" value="Genomic_DNA"/>
</dbReference>
<protein>
    <submittedName>
        <fullName evidence="2 3">Uncharacterized protein</fullName>
    </submittedName>
</protein>
<organism evidence="2">
    <name type="scientific">Capitella teleta</name>
    <name type="common">Polychaete worm</name>
    <dbReference type="NCBI Taxonomy" id="283909"/>
    <lineage>
        <taxon>Eukaryota</taxon>
        <taxon>Metazoa</taxon>
        <taxon>Spiralia</taxon>
        <taxon>Lophotrochozoa</taxon>
        <taxon>Annelida</taxon>
        <taxon>Polychaeta</taxon>
        <taxon>Sedentaria</taxon>
        <taxon>Scolecida</taxon>
        <taxon>Capitellidae</taxon>
        <taxon>Capitella</taxon>
    </lineage>
</organism>
<feature type="compositionally biased region" description="Polar residues" evidence="1">
    <location>
        <begin position="59"/>
        <end position="80"/>
    </location>
</feature>
<proteinExistence type="predicted"/>
<feature type="region of interest" description="Disordered" evidence="1">
    <location>
        <begin position="59"/>
        <end position="83"/>
    </location>
</feature>
<gene>
    <name evidence="2" type="ORF">CAPTEDRAFT_207842</name>
</gene>
<feature type="non-terminal residue" evidence="2">
    <location>
        <position position="116"/>
    </location>
</feature>
<keyword evidence="4" id="KW-1185">Reference proteome</keyword>
<sequence>MAETGSLNKNAWISLLNINTEVCSIYLESDVMAESGAEKDTLEEHLEKTDLMQTHYSNEEFNSYSSGPGSRLPRQQQINRGVSREASRENIKLYIGTWPLDLTEQAVGNLFSNVCK</sequence>